<evidence type="ECO:0000256" key="1">
    <source>
        <dbReference type="ARBA" id="ARBA00023015"/>
    </source>
</evidence>
<dbReference type="SUPFAM" id="SSF46689">
    <property type="entry name" value="Homeodomain-like"/>
    <property type="match status" value="1"/>
</dbReference>
<sequence length="180" mass="19013">MRADAQRNYERILAAAADAFAADGPEASLNDIARRAGIGPGTLYRHFPNRQALQAAIVGDRVDALCARADELAAADPDSALRQWLHAFLVHARTDHGLGGATLAGDDLGFDCHARIHDAAANMLARAQREGGARADVTPSQVIQLVVGIALAPARSDAAPDEPHRLLEIVIDGLYRGPST</sequence>
<evidence type="ECO:0000313" key="7">
    <source>
        <dbReference type="EMBL" id="NEW56766.1"/>
    </source>
</evidence>
<evidence type="ECO:0000313" key="6">
    <source>
        <dbReference type="EMBL" id="NEW45860.1"/>
    </source>
</evidence>
<dbReference type="PROSITE" id="PS50977">
    <property type="entry name" value="HTH_TETR_2"/>
    <property type="match status" value="1"/>
</dbReference>
<evidence type="ECO:0000313" key="9">
    <source>
        <dbReference type="Proteomes" id="UP000470876"/>
    </source>
</evidence>
<name>A0A6P1DAG0_9NOCA</name>
<dbReference type="Proteomes" id="UP000468928">
    <property type="component" value="Unassembled WGS sequence"/>
</dbReference>
<dbReference type="InterPro" id="IPR001647">
    <property type="entry name" value="HTH_TetR"/>
</dbReference>
<keyword evidence="1" id="KW-0805">Transcription regulation</keyword>
<keyword evidence="2 4" id="KW-0238">DNA-binding</keyword>
<reference evidence="8 9" key="1">
    <citation type="submission" date="2020-01" db="EMBL/GenBank/DDBJ databases">
        <title>Genetics and antimicrobial susceptibilities of Nocardia species isolated from the soil; a comparison with species isolated from humans.</title>
        <authorList>
            <person name="Carrasco G."/>
            <person name="Monzon S."/>
            <person name="Sansegundo M."/>
            <person name="Garcia E."/>
            <person name="Garrido N."/>
            <person name="Medina M.J."/>
            <person name="Villalon P."/>
            <person name="Ramirez-Arocha A.C."/>
            <person name="Jimenez P."/>
            <person name="Cuesta I."/>
            <person name="Valdezate S."/>
        </authorList>
    </citation>
    <scope>NUCLEOTIDE SEQUENCE [LARGE SCALE GENOMIC DNA]</scope>
    <source>
        <strain evidence="6 8">CNM20110639</strain>
        <strain evidence="7 9">CNM20110649</strain>
    </source>
</reference>
<dbReference type="Gene3D" id="1.10.357.10">
    <property type="entry name" value="Tetracycline Repressor, domain 2"/>
    <property type="match status" value="1"/>
</dbReference>
<proteinExistence type="predicted"/>
<dbReference type="EMBL" id="JAAGUZ010000038">
    <property type="protein sequence ID" value="NEW45860.1"/>
    <property type="molecule type" value="Genomic_DNA"/>
</dbReference>
<dbReference type="PANTHER" id="PTHR30055">
    <property type="entry name" value="HTH-TYPE TRANSCRIPTIONAL REGULATOR RUTR"/>
    <property type="match status" value="1"/>
</dbReference>
<keyword evidence="9" id="KW-1185">Reference proteome</keyword>
<gene>
    <name evidence="6" type="ORF">GV789_15605</name>
    <name evidence="7" type="ORF">GV794_14025</name>
</gene>
<evidence type="ECO:0000256" key="4">
    <source>
        <dbReference type="PROSITE-ProRule" id="PRU00335"/>
    </source>
</evidence>
<dbReference type="Pfam" id="PF21597">
    <property type="entry name" value="TetR_C_43"/>
    <property type="match status" value="1"/>
</dbReference>
<dbReference type="SUPFAM" id="SSF48498">
    <property type="entry name" value="Tetracyclin repressor-like, C-terminal domain"/>
    <property type="match status" value="1"/>
</dbReference>
<dbReference type="Proteomes" id="UP000470876">
    <property type="component" value="Unassembled WGS sequence"/>
</dbReference>
<feature type="domain" description="HTH tetR-type" evidence="5">
    <location>
        <begin position="6"/>
        <end position="65"/>
    </location>
</feature>
<dbReference type="Pfam" id="PF00440">
    <property type="entry name" value="TetR_N"/>
    <property type="match status" value="1"/>
</dbReference>
<keyword evidence="3" id="KW-0804">Transcription</keyword>
<accession>A0A6P1DAG0</accession>
<evidence type="ECO:0000256" key="2">
    <source>
        <dbReference type="ARBA" id="ARBA00023125"/>
    </source>
</evidence>
<dbReference type="InterPro" id="IPR009057">
    <property type="entry name" value="Homeodomain-like_sf"/>
</dbReference>
<dbReference type="InterPro" id="IPR050109">
    <property type="entry name" value="HTH-type_TetR-like_transc_reg"/>
</dbReference>
<dbReference type="GO" id="GO:0003700">
    <property type="term" value="F:DNA-binding transcription factor activity"/>
    <property type="evidence" value="ECO:0007669"/>
    <property type="project" value="TreeGrafter"/>
</dbReference>
<evidence type="ECO:0000313" key="8">
    <source>
        <dbReference type="Proteomes" id="UP000468928"/>
    </source>
</evidence>
<feature type="DNA-binding region" description="H-T-H motif" evidence="4">
    <location>
        <begin position="28"/>
        <end position="47"/>
    </location>
</feature>
<dbReference type="InterPro" id="IPR036271">
    <property type="entry name" value="Tet_transcr_reg_TetR-rel_C_sf"/>
</dbReference>
<evidence type="ECO:0000256" key="3">
    <source>
        <dbReference type="ARBA" id="ARBA00023163"/>
    </source>
</evidence>
<comment type="caution">
    <text evidence="6">The sequence shown here is derived from an EMBL/GenBank/DDBJ whole genome shotgun (WGS) entry which is preliminary data.</text>
</comment>
<protein>
    <submittedName>
        <fullName evidence="6">TetR/AcrR family transcriptional regulator</fullName>
    </submittedName>
</protein>
<dbReference type="InterPro" id="IPR049445">
    <property type="entry name" value="TetR_SbtR-like_C"/>
</dbReference>
<dbReference type="GO" id="GO:0000976">
    <property type="term" value="F:transcription cis-regulatory region binding"/>
    <property type="evidence" value="ECO:0007669"/>
    <property type="project" value="TreeGrafter"/>
</dbReference>
<dbReference type="AlphaFoldDB" id="A0A6P1DAG0"/>
<dbReference type="PANTHER" id="PTHR30055:SF234">
    <property type="entry name" value="HTH-TYPE TRANSCRIPTIONAL REGULATOR BETI"/>
    <property type="match status" value="1"/>
</dbReference>
<dbReference type="EMBL" id="JAAGUX010000021">
    <property type="protein sequence ID" value="NEW56766.1"/>
    <property type="molecule type" value="Genomic_DNA"/>
</dbReference>
<dbReference type="PRINTS" id="PR00455">
    <property type="entry name" value="HTHTETR"/>
</dbReference>
<organism evidence="6 8">
    <name type="scientific">Nocardia cyriacigeorgica</name>
    <dbReference type="NCBI Taxonomy" id="135487"/>
    <lineage>
        <taxon>Bacteria</taxon>
        <taxon>Bacillati</taxon>
        <taxon>Actinomycetota</taxon>
        <taxon>Actinomycetes</taxon>
        <taxon>Mycobacteriales</taxon>
        <taxon>Nocardiaceae</taxon>
        <taxon>Nocardia</taxon>
    </lineage>
</organism>
<evidence type="ECO:0000259" key="5">
    <source>
        <dbReference type="PROSITE" id="PS50977"/>
    </source>
</evidence>
<dbReference type="RefSeq" id="WP_163825994.1">
    <property type="nucleotide sequence ID" value="NZ_JAAGUX010000021.1"/>
</dbReference>